<reference evidence="2 3" key="1">
    <citation type="journal article" date="2015" name="Sci. Rep.">
        <title>Chromosome-level genome map provides insights into diverse defense mechanisms in the medicinal fungus Ganoderma sinense.</title>
        <authorList>
            <person name="Zhu Y."/>
            <person name="Xu J."/>
            <person name="Sun C."/>
            <person name="Zhou S."/>
            <person name="Xu H."/>
            <person name="Nelson D.R."/>
            <person name="Qian J."/>
            <person name="Song J."/>
            <person name="Luo H."/>
            <person name="Xiang L."/>
            <person name="Li Y."/>
            <person name="Xu Z."/>
            <person name="Ji A."/>
            <person name="Wang L."/>
            <person name="Lu S."/>
            <person name="Hayward A."/>
            <person name="Sun W."/>
            <person name="Li X."/>
            <person name="Schwartz D.C."/>
            <person name="Wang Y."/>
            <person name="Chen S."/>
        </authorList>
    </citation>
    <scope>NUCLEOTIDE SEQUENCE [LARGE SCALE GENOMIC DNA]</scope>
    <source>
        <strain evidence="2 3">ZZ0214-1</strain>
    </source>
</reference>
<evidence type="ECO:0000256" key="1">
    <source>
        <dbReference type="SAM" id="Phobius"/>
    </source>
</evidence>
<dbReference type="EMBL" id="AYKW01000005">
    <property type="protein sequence ID" value="PIL34394.1"/>
    <property type="molecule type" value="Genomic_DNA"/>
</dbReference>
<accession>A0A2G8SKV5</accession>
<dbReference type="STRING" id="1077348.A0A2G8SKV5"/>
<dbReference type="Proteomes" id="UP000230002">
    <property type="component" value="Unassembled WGS sequence"/>
</dbReference>
<keyword evidence="3" id="KW-1185">Reference proteome</keyword>
<organism evidence="2 3">
    <name type="scientific">Ganoderma sinense ZZ0214-1</name>
    <dbReference type="NCBI Taxonomy" id="1077348"/>
    <lineage>
        <taxon>Eukaryota</taxon>
        <taxon>Fungi</taxon>
        <taxon>Dikarya</taxon>
        <taxon>Basidiomycota</taxon>
        <taxon>Agaricomycotina</taxon>
        <taxon>Agaricomycetes</taxon>
        <taxon>Polyporales</taxon>
        <taxon>Polyporaceae</taxon>
        <taxon>Ganoderma</taxon>
    </lineage>
</organism>
<proteinExistence type="predicted"/>
<name>A0A2G8SKV5_9APHY</name>
<dbReference type="AlphaFoldDB" id="A0A2G8SKV5"/>
<feature type="transmembrane region" description="Helical" evidence="1">
    <location>
        <begin position="236"/>
        <end position="259"/>
    </location>
</feature>
<keyword evidence="1" id="KW-0472">Membrane</keyword>
<keyword evidence="1" id="KW-0812">Transmembrane</keyword>
<comment type="caution">
    <text evidence="2">The sequence shown here is derived from an EMBL/GenBank/DDBJ whole genome shotgun (WGS) entry which is preliminary data.</text>
</comment>
<feature type="transmembrane region" description="Helical" evidence="1">
    <location>
        <begin position="124"/>
        <end position="148"/>
    </location>
</feature>
<dbReference type="OrthoDB" id="3346544at2759"/>
<protein>
    <submittedName>
        <fullName evidence="2">Uncharacterized protein</fullName>
    </submittedName>
</protein>
<feature type="transmembrane region" description="Helical" evidence="1">
    <location>
        <begin position="168"/>
        <end position="188"/>
    </location>
</feature>
<gene>
    <name evidence="2" type="ORF">GSI_03169</name>
</gene>
<feature type="transmembrane region" description="Helical" evidence="1">
    <location>
        <begin position="209"/>
        <end position="230"/>
    </location>
</feature>
<evidence type="ECO:0000313" key="3">
    <source>
        <dbReference type="Proteomes" id="UP000230002"/>
    </source>
</evidence>
<feature type="transmembrane region" description="Helical" evidence="1">
    <location>
        <begin position="6"/>
        <end position="33"/>
    </location>
</feature>
<keyword evidence="1" id="KW-1133">Transmembrane helix</keyword>
<evidence type="ECO:0000313" key="2">
    <source>
        <dbReference type="EMBL" id="PIL34394.1"/>
    </source>
</evidence>
<sequence length="408" mass="44871">MGLLSIATIFSTFVQAMLYGFAVLMFILTMWILLGTHRRRKPNVVMVASSCTVMLLATAEMGLNVARIYEGFVSTGPLLPGGPEQYFDSVSIPTFVIKSCLFNAQSLILDAIVIYRAYIVWQNFFVIVFPSILWGGLLAASIGTNLVLTGKKPPELFGVGTNPWITTVYALDVATNLSATGILALKLWSVIRSTSSYRSSDGLAPVLRVAIESGLIYTMTMSAGLILFLLRSRLVYVIMDISSPIVFIVMNMIVVRVGLAKERKKRCGSGHSRSFSRPALADIETMGFVAVPRPISIPRPSYIRDRERPESEAALRYSLRAERDEVEVSSVAFKLARLALQDDDPLTPDDHDRRYSARDSGVGFVLGMGMGMEGEEEDDELEVKSASDLALDSARASTFHIISERDIT</sequence>